<feature type="transmembrane region" description="Helical" evidence="1">
    <location>
        <begin position="230"/>
        <end position="255"/>
    </location>
</feature>
<reference evidence="3 4" key="1">
    <citation type="submission" date="2016-10" db="EMBL/GenBank/DDBJ databases">
        <authorList>
            <person name="de Groot N.N."/>
        </authorList>
    </citation>
    <scope>NUCLEOTIDE SEQUENCE [LARGE SCALE GENOMIC DNA]</scope>
    <source>
        <strain evidence="3 4">DSM 12992</strain>
    </source>
</reference>
<keyword evidence="1" id="KW-0472">Membrane</keyword>
<feature type="domain" description="YdbS-like PH" evidence="2">
    <location>
        <begin position="412"/>
        <end position="467"/>
    </location>
</feature>
<accession>A0A1I1L7E3</accession>
<proteinExistence type="predicted"/>
<evidence type="ECO:0000313" key="3">
    <source>
        <dbReference type="EMBL" id="SFC68936.1"/>
    </source>
</evidence>
<dbReference type="STRING" id="119641.SAMN05421842_107117"/>
<keyword evidence="1" id="KW-1133">Transmembrane helix</keyword>
<dbReference type="InterPro" id="IPR014529">
    <property type="entry name" value="UCP026631"/>
</dbReference>
<feature type="transmembrane region" description="Helical" evidence="1">
    <location>
        <begin position="14"/>
        <end position="35"/>
    </location>
</feature>
<feature type="domain" description="YdbS-like PH" evidence="2">
    <location>
        <begin position="263"/>
        <end position="316"/>
    </location>
</feature>
<feature type="domain" description="YdbS-like PH" evidence="2">
    <location>
        <begin position="60"/>
        <end position="125"/>
    </location>
</feature>
<dbReference type="Pfam" id="PF03703">
    <property type="entry name" value="bPH_2"/>
    <property type="match status" value="3"/>
</dbReference>
<protein>
    <submittedName>
        <fullName evidence="3">Putative membrane protein</fullName>
    </submittedName>
</protein>
<dbReference type="Proteomes" id="UP000199263">
    <property type="component" value="Unassembled WGS sequence"/>
</dbReference>
<dbReference type="InterPro" id="IPR005182">
    <property type="entry name" value="YdbS-like_PH"/>
</dbReference>
<gene>
    <name evidence="3" type="ORF">SAMN05421842_107117</name>
</gene>
<keyword evidence="4" id="KW-1185">Reference proteome</keyword>
<sequence>MKKTSIYRGHWSDIIRTIFSHVYAVFIFILIFARNSGISKVLMYILIAIILISIYSILVWRSNYFYIEDNIFICVKGILSKSKQQIPLNKITTVDMESTMMNRIFDAATLKINNGNATSNEPEFKVTMKKSYAIELRNMILKVNDSNNKGIEDNYSNNKDIEDNDANVFQASSKDIILYALTKGKFGWIVMLYVFIDKFKDVFEKKVINNVDSYTGTLKNFFLDHGTYNLVFRIFIVLVVLYIISTIISIITELIRYNKFKIFKKEESLNVQYGLINLKSYSIPIEKIQGLKFKQNILQQLLGLYRIEAVVIGSDKNNSLLFPIANNNLKDQFIKQLIPEYTFNSAINKSPKRAVSRFIVKRTIIVLFISIISIFTFDKIVDKINITLFIKCVIIALLAFSQIILGYIDYINNGISVEKKLLLLTKGTRNKITHIIKKEKVQSLEMRQTIFQKRKLVCTYKIDIATTSFGETIDIKNLEIKKFMNII</sequence>
<name>A0A1I1L7E3_9CLOT</name>
<feature type="transmembrane region" description="Helical" evidence="1">
    <location>
        <begin position="41"/>
        <end position="60"/>
    </location>
</feature>
<dbReference type="PANTHER" id="PTHR34473:SF2">
    <property type="entry name" value="UPF0699 TRANSMEMBRANE PROTEIN YDBT"/>
    <property type="match status" value="1"/>
</dbReference>
<dbReference type="PANTHER" id="PTHR34473">
    <property type="entry name" value="UPF0699 TRANSMEMBRANE PROTEIN YDBS"/>
    <property type="match status" value="1"/>
</dbReference>
<keyword evidence="1" id="KW-0812">Transmembrane</keyword>
<dbReference type="OrthoDB" id="1932701at2"/>
<dbReference type="RefSeq" id="WP_090090003.1">
    <property type="nucleotide sequence ID" value="NZ_FOMG01000007.1"/>
</dbReference>
<evidence type="ECO:0000256" key="1">
    <source>
        <dbReference type="SAM" id="Phobius"/>
    </source>
</evidence>
<evidence type="ECO:0000259" key="2">
    <source>
        <dbReference type="Pfam" id="PF03703"/>
    </source>
</evidence>
<feature type="transmembrane region" description="Helical" evidence="1">
    <location>
        <begin position="359"/>
        <end position="376"/>
    </location>
</feature>
<dbReference type="AlphaFoldDB" id="A0A1I1L7E3"/>
<organism evidence="3 4">
    <name type="scientific">Clostridium uliginosum</name>
    <dbReference type="NCBI Taxonomy" id="119641"/>
    <lineage>
        <taxon>Bacteria</taxon>
        <taxon>Bacillati</taxon>
        <taxon>Bacillota</taxon>
        <taxon>Clostridia</taxon>
        <taxon>Eubacteriales</taxon>
        <taxon>Clostridiaceae</taxon>
        <taxon>Clostridium</taxon>
    </lineage>
</organism>
<feature type="transmembrane region" description="Helical" evidence="1">
    <location>
        <begin position="388"/>
        <end position="410"/>
    </location>
</feature>
<evidence type="ECO:0000313" key="4">
    <source>
        <dbReference type="Proteomes" id="UP000199263"/>
    </source>
</evidence>
<dbReference type="EMBL" id="FOMG01000007">
    <property type="protein sequence ID" value="SFC68936.1"/>
    <property type="molecule type" value="Genomic_DNA"/>
</dbReference>
<feature type="transmembrane region" description="Helical" evidence="1">
    <location>
        <begin position="176"/>
        <end position="196"/>
    </location>
</feature>
<dbReference type="PIRSF" id="PIRSF026631">
    <property type="entry name" value="UCP026631"/>
    <property type="match status" value="1"/>
</dbReference>